<comment type="subunit">
    <text evidence="2">Homodimer.</text>
</comment>
<evidence type="ECO:0000259" key="5">
    <source>
        <dbReference type="Pfam" id="PF07992"/>
    </source>
</evidence>
<dbReference type="RefSeq" id="WP_133580178.1">
    <property type="nucleotide sequence ID" value="NZ_SNYJ01000006.1"/>
</dbReference>
<comment type="caution">
    <text evidence="6">The sequence shown here is derived from an EMBL/GenBank/DDBJ whole genome shotgun (WGS) entry which is preliminary data.</text>
</comment>
<evidence type="ECO:0000313" key="7">
    <source>
        <dbReference type="Proteomes" id="UP000295632"/>
    </source>
</evidence>
<dbReference type="SUPFAM" id="SSF51905">
    <property type="entry name" value="FAD/NAD(P)-binding domain"/>
    <property type="match status" value="1"/>
</dbReference>
<keyword evidence="7" id="KW-1185">Reference proteome</keyword>
<accession>A0A4R6U3U9</accession>
<dbReference type="InterPro" id="IPR050097">
    <property type="entry name" value="Ferredoxin-NADP_redctase_2"/>
</dbReference>
<protein>
    <submittedName>
        <fullName evidence="6">Thioredoxin reductase</fullName>
    </submittedName>
</protein>
<name>A0A4R6U3U9_9BACI</name>
<sequence length="304" mass="33143">MAYDCAIIGGGPAGLNAALVLGRARKRIALFDDSSPRNAVTHASHGFITRDGVTPEEFRRIGYEEVLRYPTVEHLPVKVTEVYRDKESKDIVLRKSSGEKVNARKLILAGGLKEELPNIKGVHQFYGKSLFNCPFCDGWELRDQPLVIVSDQPHVFHTAKLLLNWSKDVTVCTHGADVLTAEQQQLLSSRGIQIVKTPVEAFIGREGKLEYVQLIDGTKIARTGGFIAPTMVPQVQFEDMLGYEMNEQGGIVTDGWGRTSAPGVYAAGDATYVMPAQLVLAAASGSKAAMGVVADCLEEEWPTI</sequence>
<keyword evidence="3" id="KW-0285">Flavoprotein</keyword>
<dbReference type="AlphaFoldDB" id="A0A4R6U3U9"/>
<comment type="cofactor">
    <cofactor evidence="1">
        <name>FAD</name>
        <dbReference type="ChEBI" id="CHEBI:57692"/>
    </cofactor>
</comment>
<organism evidence="6 7">
    <name type="scientific">Aureibacillus halotolerans</name>
    <dbReference type="NCBI Taxonomy" id="1508390"/>
    <lineage>
        <taxon>Bacteria</taxon>
        <taxon>Bacillati</taxon>
        <taxon>Bacillota</taxon>
        <taxon>Bacilli</taxon>
        <taxon>Bacillales</taxon>
        <taxon>Bacillaceae</taxon>
        <taxon>Aureibacillus</taxon>
    </lineage>
</organism>
<dbReference type="GO" id="GO:0016491">
    <property type="term" value="F:oxidoreductase activity"/>
    <property type="evidence" value="ECO:0007669"/>
    <property type="project" value="UniProtKB-KW"/>
</dbReference>
<evidence type="ECO:0000256" key="3">
    <source>
        <dbReference type="ARBA" id="ARBA00022630"/>
    </source>
</evidence>
<dbReference type="Pfam" id="PF07992">
    <property type="entry name" value="Pyr_redox_2"/>
    <property type="match status" value="1"/>
</dbReference>
<proteinExistence type="predicted"/>
<dbReference type="OrthoDB" id="9806179at2"/>
<dbReference type="Gene3D" id="3.50.50.60">
    <property type="entry name" value="FAD/NAD(P)-binding domain"/>
    <property type="match status" value="2"/>
</dbReference>
<dbReference type="PANTHER" id="PTHR48105">
    <property type="entry name" value="THIOREDOXIN REDUCTASE 1-RELATED-RELATED"/>
    <property type="match status" value="1"/>
</dbReference>
<dbReference type="Proteomes" id="UP000295632">
    <property type="component" value="Unassembled WGS sequence"/>
</dbReference>
<dbReference type="PRINTS" id="PR00368">
    <property type="entry name" value="FADPNR"/>
</dbReference>
<dbReference type="EMBL" id="SNYJ01000006">
    <property type="protein sequence ID" value="TDQ40356.1"/>
    <property type="molecule type" value="Genomic_DNA"/>
</dbReference>
<dbReference type="InterPro" id="IPR036188">
    <property type="entry name" value="FAD/NAD-bd_sf"/>
</dbReference>
<keyword evidence="4" id="KW-0560">Oxidoreductase</keyword>
<gene>
    <name evidence="6" type="ORF">EV213_10672</name>
</gene>
<dbReference type="InterPro" id="IPR023753">
    <property type="entry name" value="FAD/NAD-binding_dom"/>
</dbReference>
<evidence type="ECO:0000256" key="1">
    <source>
        <dbReference type="ARBA" id="ARBA00001974"/>
    </source>
</evidence>
<evidence type="ECO:0000313" key="6">
    <source>
        <dbReference type="EMBL" id="TDQ40356.1"/>
    </source>
</evidence>
<feature type="domain" description="FAD/NAD(P)-binding" evidence="5">
    <location>
        <begin position="3"/>
        <end position="285"/>
    </location>
</feature>
<evidence type="ECO:0000256" key="2">
    <source>
        <dbReference type="ARBA" id="ARBA00011738"/>
    </source>
</evidence>
<reference evidence="6 7" key="1">
    <citation type="submission" date="2019-03" db="EMBL/GenBank/DDBJ databases">
        <title>Genomic Encyclopedia of Type Strains, Phase IV (KMG-IV): sequencing the most valuable type-strain genomes for metagenomic binning, comparative biology and taxonomic classification.</title>
        <authorList>
            <person name="Goeker M."/>
        </authorList>
    </citation>
    <scope>NUCLEOTIDE SEQUENCE [LARGE SCALE GENOMIC DNA]</scope>
    <source>
        <strain evidence="6 7">DSM 28697</strain>
    </source>
</reference>
<dbReference type="PRINTS" id="PR00469">
    <property type="entry name" value="PNDRDTASEII"/>
</dbReference>
<evidence type="ECO:0000256" key="4">
    <source>
        <dbReference type="ARBA" id="ARBA00023002"/>
    </source>
</evidence>